<keyword evidence="1" id="KW-0472">Membrane</keyword>
<reference evidence="2 3" key="1">
    <citation type="submission" date="2015-03" db="EMBL/GenBank/DDBJ databases">
        <authorList>
            <person name="Xie B.-B."/>
            <person name="Rong J.-C."/>
            <person name="Qin Q.-L."/>
            <person name="Zhang Y.-Z."/>
        </authorList>
    </citation>
    <scope>NUCLEOTIDE SEQUENCE [LARGE SCALE GENOMIC DNA]</scope>
    <source>
        <strain evidence="2 3">KMM 661</strain>
    </source>
</reference>
<dbReference type="AlphaFoldDB" id="A0AAC9UHM9"/>
<gene>
    <name evidence="2" type="ORF">PNIG_a2702</name>
</gene>
<organism evidence="2 3">
    <name type="scientific">Pseudoalteromonas nigrifaciens</name>
    <dbReference type="NCBI Taxonomy" id="28109"/>
    <lineage>
        <taxon>Bacteria</taxon>
        <taxon>Pseudomonadati</taxon>
        <taxon>Pseudomonadota</taxon>
        <taxon>Gammaproteobacteria</taxon>
        <taxon>Alteromonadales</taxon>
        <taxon>Pseudoalteromonadaceae</taxon>
        <taxon>Pseudoalteromonas</taxon>
    </lineage>
</organism>
<evidence type="ECO:0000313" key="3">
    <source>
        <dbReference type="Proteomes" id="UP000198329"/>
    </source>
</evidence>
<feature type="transmembrane region" description="Helical" evidence="1">
    <location>
        <begin position="85"/>
        <end position="110"/>
    </location>
</feature>
<keyword evidence="1" id="KW-1133">Transmembrane helix</keyword>
<sequence length="201" mass="23115">MVKTIKKTALMTLSRYHLAALIITVTFIDSMFIPPVFGIQWHSQKFTYELSTYLVWIKLILVSIATYVLIKSISKTSKHTVQAKLVSLLLFIMAGLQIVALGLTCIWYVIVGSQAQFYQQQENIVAYTSDVGAFGSAYHYFGYQCVGEYGFYTYMPIATIDWLRDMSFYEKNNQLIIRYYDFKTKNQQVKQIDLHGLSCNG</sequence>
<keyword evidence="3" id="KW-1185">Reference proteome</keyword>
<accession>A0AAC9UHM9</accession>
<dbReference type="KEGG" id="png:PNIG_a2702"/>
<dbReference type="EMBL" id="CP011036">
    <property type="protein sequence ID" value="ASM54690.1"/>
    <property type="molecule type" value="Genomic_DNA"/>
</dbReference>
<evidence type="ECO:0000256" key="1">
    <source>
        <dbReference type="SAM" id="Phobius"/>
    </source>
</evidence>
<keyword evidence="1" id="KW-0812">Transmembrane</keyword>
<feature type="transmembrane region" description="Helical" evidence="1">
    <location>
        <begin position="54"/>
        <end position="73"/>
    </location>
</feature>
<name>A0AAC9UHM9_9GAMM</name>
<dbReference type="Proteomes" id="UP000198329">
    <property type="component" value="Chromosome I"/>
</dbReference>
<evidence type="ECO:0000313" key="2">
    <source>
        <dbReference type="EMBL" id="ASM54690.1"/>
    </source>
</evidence>
<protein>
    <recommendedName>
        <fullName evidence="4">Orphan protein</fullName>
    </recommendedName>
</protein>
<evidence type="ECO:0008006" key="4">
    <source>
        <dbReference type="Google" id="ProtNLM"/>
    </source>
</evidence>
<proteinExistence type="predicted"/>